<gene>
    <name evidence="5" type="ordered locus">Nham_2823</name>
</gene>
<dbReference type="GO" id="GO:0043565">
    <property type="term" value="F:sequence-specific DNA binding"/>
    <property type="evidence" value="ECO:0007669"/>
    <property type="project" value="InterPro"/>
</dbReference>
<dbReference type="SUPFAM" id="SSF46689">
    <property type="entry name" value="Homeodomain-like"/>
    <property type="match status" value="1"/>
</dbReference>
<protein>
    <submittedName>
        <fullName evidence="5">Transcriptional regulator, AraC family</fullName>
    </submittedName>
</protein>
<dbReference type="Proteomes" id="UP000001953">
    <property type="component" value="Chromosome"/>
</dbReference>
<dbReference type="AlphaFoldDB" id="Q1QJK3"/>
<evidence type="ECO:0000313" key="6">
    <source>
        <dbReference type="Proteomes" id="UP000001953"/>
    </source>
</evidence>
<keyword evidence="3" id="KW-0804">Transcription</keyword>
<dbReference type="PROSITE" id="PS00041">
    <property type="entry name" value="HTH_ARAC_FAMILY_1"/>
    <property type="match status" value="1"/>
</dbReference>
<dbReference type="InterPro" id="IPR020449">
    <property type="entry name" value="Tscrpt_reg_AraC-type_HTH"/>
</dbReference>
<evidence type="ECO:0000256" key="2">
    <source>
        <dbReference type="ARBA" id="ARBA00023125"/>
    </source>
</evidence>
<dbReference type="PANTHER" id="PTHR46796">
    <property type="entry name" value="HTH-TYPE TRANSCRIPTIONAL ACTIVATOR RHAS-RELATED"/>
    <property type="match status" value="1"/>
</dbReference>
<evidence type="ECO:0000256" key="3">
    <source>
        <dbReference type="ARBA" id="ARBA00023163"/>
    </source>
</evidence>
<dbReference type="RefSeq" id="WP_011511260.1">
    <property type="nucleotide sequence ID" value="NC_007964.1"/>
</dbReference>
<dbReference type="Gene3D" id="1.10.10.60">
    <property type="entry name" value="Homeodomain-like"/>
    <property type="match status" value="1"/>
</dbReference>
<evidence type="ECO:0000259" key="4">
    <source>
        <dbReference type="PROSITE" id="PS01124"/>
    </source>
</evidence>
<sequence length="332" mass="36548">MNSNDPNSTPSSSLFLSTAALPARDRLPVWREVFGQTMVRLDIEPAKGTSFHAEGELCALPGAAFASVTVSPVRVSRTQRLIADDMADMVFLVTADAPLRIAQRGREQVLDAGDAIFLRGSECSVIQCRDRARFTNISVSIDDLTPMLANREDVSLTVVSRQNEMLDFLVGYVSLLQARQKPCSDELGRIATAHIRDLMAAMIGAEPDCGSPARERGGVRAARLRAIKSDIGTHLCEPGLSIDMIAARHGISPRYVRKLFQDEHTTFSDFVLSLRLEWSRRLLLSPGHATCTIASIAHASGFSDLSYFNRTFRRRYAVTPSDIRNGIRISRA</sequence>
<dbReference type="GO" id="GO:0003700">
    <property type="term" value="F:DNA-binding transcription factor activity"/>
    <property type="evidence" value="ECO:0007669"/>
    <property type="project" value="InterPro"/>
</dbReference>
<dbReference type="PROSITE" id="PS01124">
    <property type="entry name" value="HTH_ARAC_FAMILY_2"/>
    <property type="match status" value="1"/>
</dbReference>
<keyword evidence="2" id="KW-0238">DNA-binding</keyword>
<dbReference type="PANTHER" id="PTHR46796:SF6">
    <property type="entry name" value="ARAC SUBFAMILY"/>
    <property type="match status" value="1"/>
</dbReference>
<proteinExistence type="predicted"/>
<dbReference type="OrthoDB" id="4601794at2"/>
<feature type="domain" description="HTH araC/xylS-type" evidence="4">
    <location>
        <begin position="225"/>
        <end position="326"/>
    </location>
</feature>
<dbReference type="eggNOG" id="COG2207">
    <property type="taxonomic scope" value="Bacteria"/>
</dbReference>
<keyword evidence="6" id="KW-1185">Reference proteome</keyword>
<dbReference type="InterPro" id="IPR018060">
    <property type="entry name" value="HTH_AraC"/>
</dbReference>
<dbReference type="InterPro" id="IPR018062">
    <property type="entry name" value="HTH_AraC-typ_CS"/>
</dbReference>
<dbReference type="InterPro" id="IPR009057">
    <property type="entry name" value="Homeodomain-like_sf"/>
</dbReference>
<dbReference type="SMART" id="SM00342">
    <property type="entry name" value="HTH_ARAC"/>
    <property type="match status" value="1"/>
</dbReference>
<organism evidence="5 6">
    <name type="scientific">Nitrobacter hamburgensis (strain DSM 10229 / NCIMB 13809 / X14)</name>
    <dbReference type="NCBI Taxonomy" id="323097"/>
    <lineage>
        <taxon>Bacteria</taxon>
        <taxon>Pseudomonadati</taxon>
        <taxon>Pseudomonadota</taxon>
        <taxon>Alphaproteobacteria</taxon>
        <taxon>Hyphomicrobiales</taxon>
        <taxon>Nitrobacteraceae</taxon>
        <taxon>Nitrobacter</taxon>
    </lineage>
</organism>
<accession>Q1QJK3</accession>
<dbReference type="InterPro" id="IPR035418">
    <property type="entry name" value="AraC-bd_2"/>
</dbReference>
<dbReference type="InterPro" id="IPR050204">
    <property type="entry name" value="AraC_XylS_family_regulators"/>
</dbReference>
<name>Q1QJK3_NITHX</name>
<evidence type="ECO:0000256" key="1">
    <source>
        <dbReference type="ARBA" id="ARBA00023015"/>
    </source>
</evidence>
<evidence type="ECO:0000313" key="5">
    <source>
        <dbReference type="EMBL" id="ABE63594.1"/>
    </source>
</evidence>
<dbReference type="Pfam" id="PF12833">
    <property type="entry name" value="HTH_18"/>
    <property type="match status" value="1"/>
</dbReference>
<dbReference type="Pfam" id="PF14525">
    <property type="entry name" value="AraC_binding_2"/>
    <property type="match status" value="1"/>
</dbReference>
<reference evidence="5 6" key="1">
    <citation type="submission" date="2006-03" db="EMBL/GenBank/DDBJ databases">
        <title>Complete sequence of chromosome of Nitrobacter hamburgensis X14.</title>
        <authorList>
            <consortium name="US DOE Joint Genome Institute"/>
            <person name="Copeland A."/>
            <person name="Lucas S."/>
            <person name="Lapidus A."/>
            <person name="Barry K."/>
            <person name="Detter J.C."/>
            <person name="Glavina del Rio T."/>
            <person name="Hammon N."/>
            <person name="Israni S."/>
            <person name="Dalin E."/>
            <person name="Tice H."/>
            <person name="Pitluck S."/>
            <person name="Chain P."/>
            <person name="Malfatti S."/>
            <person name="Shin M."/>
            <person name="Vergez L."/>
            <person name="Schmutz J."/>
            <person name="Larimer F."/>
            <person name="Land M."/>
            <person name="Hauser L."/>
            <person name="Kyrpides N."/>
            <person name="Ivanova N."/>
            <person name="Ward B."/>
            <person name="Arp D."/>
            <person name="Klotz M."/>
            <person name="Stein L."/>
            <person name="O'Mullan G."/>
            <person name="Starkenburg S."/>
            <person name="Sayavedra L."/>
            <person name="Poret-Peterson A.T."/>
            <person name="Gentry M.E."/>
            <person name="Bruce D."/>
            <person name="Richardson P."/>
        </authorList>
    </citation>
    <scope>NUCLEOTIDE SEQUENCE [LARGE SCALE GENOMIC DNA]</scope>
    <source>
        <strain evidence="6">DSM 10229 / NCIMB 13809 / X14</strain>
    </source>
</reference>
<dbReference type="PRINTS" id="PR00032">
    <property type="entry name" value="HTHARAC"/>
</dbReference>
<dbReference type="KEGG" id="nha:Nham_2823"/>
<keyword evidence="1" id="KW-0805">Transcription regulation</keyword>
<dbReference type="EMBL" id="CP000319">
    <property type="protein sequence ID" value="ABE63594.1"/>
    <property type="molecule type" value="Genomic_DNA"/>
</dbReference>
<dbReference type="STRING" id="323097.Nham_2823"/>
<dbReference type="HOGENOM" id="CLU_049704_2_1_5"/>